<dbReference type="PANTHER" id="PTHR43132:SF2">
    <property type="entry name" value="ARSENICAL RESISTANCE OPERON REPRESSOR ARSR-RELATED"/>
    <property type="match status" value="1"/>
</dbReference>
<dbReference type="PANTHER" id="PTHR43132">
    <property type="entry name" value="ARSENICAL RESISTANCE OPERON REPRESSOR ARSR-RELATED"/>
    <property type="match status" value="1"/>
</dbReference>
<dbReference type="AlphaFoldDB" id="A0A915VKH6"/>
<organism evidence="5 6">
    <name type="scientific">Aureispira anguillae</name>
    <dbReference type="NCBI Taxonomy" id="2864201"/>
    <lineage>
        <taxon>Bacteria</taxon>
        <taxon>Pseudomonadati</taxon>
        <taxon>Bacteroidota</taxon>
        <taxon>Saprospiria</taxon>
        <taxon>Saprospirales</taxon>
        <taxon>Saprospiraceae</taxon>
        <taxon>Aureispira</taxon>
    </lineage>
</organism>
<proteinExistence type="predicted"/>
<evidence type="ECO:0000256" key="1">
    <source>
        <dbReference type="ARBA" id="ARBA00023015"/>
    </source>
</evidence>
<sequence>MAKSKMEVFTLKNGKQEIKLIYPELRKVVLILRAIGHDLRKKIIDLLRENETMNVTDIYVKLRIEQSVASQHLAILRKAGIVLTKRNGKFIYYTLNNARLAEVSVLVEQLAA</sequence>
<reference evidence="5" key="1">
    <citation type="submission" date="2022-09" db="EMBL/GenBank/DDBJ databases">
        <title>Aureispira anguillicida sp. nov., isolated from Leptocephalus of Japanese eel Anguilla japonica.</title>
        <authorList>
            <person name="Yuasa K."/>
            <person name="Mekata T."/>
            <person name="Ikunari K."/>
        </authorList>
    </citation>
    <scope>NUCLEOTIDE SEQUENCE</scope>
    <source>
        <strain evidence="5">EL160426</strain>
    </source>
</reference>
<dbReference type="PRINTS" id="PR00778">
    <property type="entry name" value="HTHARSR"/>
</dbReference>
<dbReference type="Proteomes" id="UP001060919">
    <property type="component" value="Chromosome"/>
</dbReference>
<dbReference type="GO" id="GO:0003677">
    <property type="term" value="F:DNA binding"/>
    <property type="evidence" value="ECO:0007669"/>
    <property type="project" value="UniProtKB-KW"/>
</dbReference>
<dbReference type="RefSeq" id="WP_264791077.1">
    <property type="nucleotide sequence ID" value="NZ_AP026867.1"/>
</dbReference>
<dbReference type="PROSITE" id="PS50987">
    <property type="entry name" value="HTH_ARSR_2"/>
    <property type="match status" value="1"/>
</dbReference>
<keyword evidence="3" id="KW-0804">Transcription</keyword>
<dbReference type="CDD" id="cd00090">
    <property type="entry name" value="HTH_ARSR"/>
    <property type="match status" value="1"/>
</dbReference>
<dbReference type="Gene3D" id="1.10.10.10">
    <property type="entry name" value="Winged helix-like DNA-binding domain superfamily/Winged helix DNA-binding domain"/>
    <property type="match status" value="1"/>
</dbReference>
<gene>
    <name evidence="5" type="ORF">AsAng_0004150</name>
</gene>
<dbReference type="InterPro" id="IPR011991">
    <property type="entry name" value="ArsR-like_HTH"/>
</dbReference>
<keyword evidence="2" id="KW-0238">DNA-binding</keyword>
<dbReference type="InterPro" id="IPR051011">
    <property type="entry name" value="Metal_resp_trans_reg"/>
</dbReference>
<feature type="domain" description="HTH arsR-type" evidence="4">
    <location>
        <begin position="20"/>
        <end position="112"/>
    </location>
</feature>
<dbReference type="KEGG" id="aup:AsAng_0004150"/>
<dbReference type="InterPro" id="IPR001845">
    <property type="entry name" value="HTH_ArsR_DNA-bd_dom"/>
</dbReference>
<evidence type="ECO:0000313" key="5">
    <source>
        <dbReference type="EMBL" id="BDS09711.1"/>
    </source>
</evidence>
<dbReference type="InterPro" id="IPR036390">
    <property type="entry name" value="WH_DNA-bd_sf"/>
</dbReference>
<dbReference type="GO" id="GO:0003700">
    <property type="term" value="F:DNA-binding transcription factor activity"/>
    <property type="evidence" value="ECO:0007669"/>
    <property type="project" value="InterPro"/>
</dbReference>
<dbReference type="InterPro" id="IPR036388">
    <property type="entry name" value="WH-like_DNA-bd_sf"/>
</dbReference>
<dbReference type="NCBIfam" id="NF033788">
    <property type="entry name" value="HTH_metalloreg"/>
    <property type="match status" value="1"/>
</dbReference>
<evidence type="ECO:0000256" key="3">
    <source>
        <dbReference type="ARBA" id="ARBA00023163"/>
    </source>
</evidence>
<keyword evidence="6" id="KW-1185">Reference proteome</keyword>
<evidence type="ECO:0000256" key="2">
    <source>
        <dbReference type="ARBA" id="ARBA00023125"/>
    </source>
</evidence>
<name>A0A915VKH6_9BACT</name>
<keyword evidence="1" id="KW-0805">Transcription regulation</keyword>
<evidence type="ECO:0000259" key="4">
    <source>
        <dbReference type="PROSITE" id="PS50987"/>
    </source>
</evidence>
<dbReference type="SMART" id="SM00418">
    <property type="entry name" value="HTH_ARSR"/>
    <property type="match status" value="1"/>
</dbReference>
<evidence type="ECO:0000313" key="6">
    <source>
        <dbReference type="Proteomes" id="UP001060919"/>
    </source>
</evidence>
<dbReference type="SUPFAM" id="SSF46785">
    <property type="entry name" value="Winged helix' DNA-binding domain"/>
    <property type="match status" value="1"/>
</dbReference>
<accession>A0A915VKH6</accession>
<dbReference type="EMBL" id="AP026867">
    <property type="protein sequence ID" value="BDS09711.1"/>
    <property type="molecule type" value="Genomic_DNA"/>
</dbReference>
<protein>
    <submittedName>
        <fullName evidence="5">Metalloregulator ArsR/SmtB family transcription factor</fullName>
    </submittedName>
</protein>
<dbReference type="Pfam" id="PF01022">
    <property type="entry name" value="HTH_5"/>
    <property type="match status" value="1"/>
</dbReference>